<protein>
    <submittedName>
        <fullName evidence="3">Tryptophan synthase alpha chain</fullName>
    </submittedName>
</protein>
<name>A0A0K1PR35_9BACT</name>
<dbReference type="AlphaFoldDB" id="A0A0K1PR35"/>
<dbReference type="EMBL" id="CP012333">
    <property type="protein sequence ID" value="AKU95993.1"/>
    <property type="molecule type" value="Genomic_DNA"/>
</dbReference>
<feature type="compositionally biased region" description="Polar residues" evidence="2">
    <location>
        <begin position="314"/>
        <end position="324"/>
    </location>
</feature>
<evidence type="ECO:0000313" key="3">
    <source>
        <dbReference type="EMBL" id="AKU95993.1"/>
    </source>
</evidence>
<sequence length="324" mass="32447">MLRSSAVGARSWTIAVLGLAALGVAGSIVLACGIDEGTRPDGTDAAPPTEASAATDAEVPDHAEAGLTCRAGLTACGSTCADLQTDKGHCGTCERACTSGQECSSGACIDVCQVDGGTVASGAVDPTNACQVCNTAKARDAWTVLDDGTTCGAGKLCAGGACAAKCLIDGTLYDDGAANPSNGCETCQASVSTTAWTPRAESPLLTGGVDVTTQGWTIIQQAPYTLTYAADYTRLETSTVAGGRTSGQLLLAKSGAIEAGKPFAIRVQMLVESVSGPHDPLDAAVAIMGSLTGPLESTPSAARCSPSRKRRSAGPTTPSRPLSR</sequence>
<dbReference type="Proteomes" id="UP000064967">
    <property type="component" value="Chromosome"/>
</dbReference>
<evidence type="ECO:0000256" key="2">
    <source>
        <dbReference type="SAM" id="MobiDB-lite"/>
    </source>
</evidence>
<keyword evidence="4" id="KW-1185">Reference proteome</keyword>
<dbReference type="PROSITE" id="PS51257">
    <property type="entry name" value="PROKAR_LIPOPROTEIN"/>
    <property type="match status" value="1"/>
</dbReference>
<organism evidence="3 4">
    <name type="scientific">Labilithrix luteola</name>
    <dbReference type="NCBI Taxonomy" id="1391654"/>
    <lineage>
        <taxon>Bacteria</taxon>
        <taxon>Pseudomonadati</taxon>
        <taxon>Myxococcota</taxon>
        <taxon>Polyangia</taxon>
        <taxon>Polyangiales</taxon>
        <taxon>Labilitrichaceae</taxon>
        <taxon>Labilithrix</taxon>
    </lineage>
</organism>
<dbReference type="Pfam" id="PF04885">
    <property type="entry name" value="Stig1"/>
    <property type="match status" value="1"/>
</dbReference>
<dbReference type="RefSeq" id="WP_240488450.1">
    <property type="nucleotide sequence ID" value="NZ_CP012333.1"/>
</dbReference>
<dbReference type="InterPro" id="IPR006969">
    <property type="entry name" value="Stig-like"/>
</dbReference>
<gene>
    <name evidence="3" type="ORF">AKJ09_02657</name>
</gene>
<evidence type="ECO:0000313" key="4">
    <source>
        <dbReference type="Proteomes" id="UP000064967"/>
    </source>
</evidence>
<keyword evidence="1" id="KW-0732">Signal</keyword>
<proteinExistence type="predicted"/>
<accession>A0A0K1PR35</accession>
<evidence type="ECO:0000256" key="1">
    <source>
        <dbReference type="ARBA" id="ARBA00022729"/>
    </source>
</evidence>
<dbReference type="KEGG" id="llu:AKJ09_02657"/>
<reference evidence="3 4" key="1">
    <citation type="submission" date="2015-08" db="EMBL/GenBank/DDBJ databases">
        <authorList>
            <person name="Babu N.S."/>
            <person name="Beckwith C.J."/>
            <person name="Beseler K.G."/>
            <person name="Brison A."/>
            <person name="Carone J.V."/>
            <person name="Caskin T.P."/>
            <person name="Diamond M."/>
            <person name="Durham M.E."/>
            <person name="Foxe J.M."/>
            <person name="Go M."/>
            <person name="Henderson B.A."/>
            <person name="Jones I.B."/>
            <person name="McGettigan J.A."/>
            <person name="Micheletti S.J."/>
            <person name="Nasrallah M.E."/>
            <person name="Ortiz D."/>
            <person name="Piller C.R."/>
            <person name="Privatt S.R."/>
            <person name="Schneider S.L."/>
            <person name="Sharp S."/>
            <person name="Smith T.C."/>
            <person name="Stanton J.D."/>
            <person name="Ullery H.E."/>
            <person name="Wilson R.J."/>
            <person name="Serrano M.G."/>
            <person name="Buck G."/>
            <person name="Lee V."/>
            <person name="Wang Y."/>
            <person name="Carvalho R."/>
            <person name="Voegtly L."/>
            <person name="Shi R."/>
            <person name="Duckworth R."/>
            <person name="Johnson A."/>
            <person name="Loviza R."/>
            <person name="Walstead R."/>
            <person name="Shah Z."/>
            <person name="Kiflezghi M."/>
            <person name="Wade K."/>
            <person name="Ball S.L."/>
            <person name="Bradley K.W."/>
            <person name="Asai D.J."/>
            <person name="Bowman C.A."/>
            <person name="Russell D.A."/>
            <person name="Pope W.H."/>
            <person name="Jacobs-Sera D."/>
            <person name="Hendrix R.W."/>
            <person name="Hatfull G.F."/>
        </authorList>
    </citation>
    <scope>NUCLEOTIDE SEQUENCE [LARGE SCALE GENOMIC DNA]</scope>
    <source>
        <strain evidence="3 4">DSM 27648</strain>
    </source>
</reference>
<feature type="region of interest" description="Disordered" evidence="2">
    <location>
        <begin position="294"/>
        <end position="324"/>
    </location>
</feature>
<feature type="region of interest" description="Disordered" evidence="2">
    <location>
        <begin position="39"/>
        <end position="58"/>
    </location>
</feature>